<dbReference type="STRING" id="2754.EH55_08640"/>
<reference evidence="1 2" key="1">
    <citation type="submission" date="2014-04" db="EMBL/GenBank/DDBJ databases">
        <title>Draft Genome Sequence of Synergistes jonesii.</title>
        <authorList>
            <person name="Coil D.A."/>
            <person name="Eisen J.A."/>
            <person name="Holland-Moritz H.E."/>
        </authorList>
    </citation>
    <scope>NUCLEOTIDE SEQUENCE [LARGE SCALE GENOMIC DNA]</scope>
    <source>
        <strain evidence="1 2">78-1</strain>
    </source>
</reference>
<dbReference type="Proteomes" id="UP000027665">
    <property type="component" value="Unassembled WGS sequence"/>
</dbReference>
<dbReference type="AlphaFoldDB" id="A0A073ISM9"/>
<keyword evidence="2" id="KW-1185">Reference proteome</keyword>
<protein>
    <submittedName>
        <fullName evidence="1">Uncharacterized protein</fullName>
    </submittedName>
</protein>
<dbReference type="GeneID" id="90982543"/>
<evidence type="ECO:0000313" key="2">
    <source>
        <dbReference type="Proteomes" id="UP000027665"/>
    </source>
</evidence>
<dbReference type="EMBL" id="JMKI01000004">
    <property type="protein sequence ID" value="KEJ93358.1"/>
    <property type="molecule type" value="Genomic_DNA"/>
</dbReference>
<sequence>MELHTGDPIFEETSKKLGVGLKIQPFFVDGVCSYLAAFLTRNDNKNTPFKETDGFKKIAALLYQYDFEQGQRGTESRGPYENYIFKRHENIPIIKVKQSKDKFVVEDFKRDYDHMLAENSKTKG</sequence>
<evidence type="ECO:0000313" key="1">
    <source>
        <dbReference type="EMBL" id="KEJ93358.1"/>
    </source>
</evidence>
<comment type="caution">
    <text evidence="1">The sequence shown here is derived from an EMBL/GenBank/DDBJ whole genome shotgun (WGS) entry which is preliminary data.</text>
</comment>
<dbReference type="RefSeq" id="WP_037974201.1">
    <property type="nucleotide sequence ID" value="NZ_JMKI01000004.1"/>
</dbReference>
<organism evidence="1 2">
    <name type="scientific">Synergistes jonesii</name>
    <dbReference type="NCBI Taxonomy" id="2754"/>
    <lineage>
        <taxon>Bacteria</taxon>
        <taxon>Thermotogati</taxon>
        <taxon>Synergistota</taxon>
        <taxon>Synergistia</taxon>
        <taxon>Synergistales</taxon>
        <taxon>Synergistaceae</taxon>
        <taxon>Synergistes</taxon>
    </lineage>
</organism>
<gene>
    <name evidence="1" type="ORF">EH55_08640</name>
</gene>
<proteinExistence type="predicted"/>
<name>A0A073ISM9_9BACT</name>
<accession>A0A073ISM9</accession>